<dbReference type="KEGG" id="sua:Saut_0561"/>
<dbReference type="eggNOG" id="ENOG50319JD">
    <property type="taxonomic scope" value="Bacteria"/>
</dbReference>
<protein>
    <submittedName>
        <fullName evidence="1">Uncharacterized protein</fullName>
    </submittedName>
</protein>
<dbReference type="AlphaFoldDB" id="E0UPL8"/>
<organism evidence="1 2">
    <name type="scientific">Sulfurimonas autotrophica (strain ATCC BAA-671 / DSM 16294 / JCM 11897 / OK10)</name>
    <dbReference type="NCBI Taxonomy" id="563040"/>
    <lineage>
        <taxon>Bacteria</taxon>
        <taxon>Pseudomonadati</taxon>
        <taxon>Campylobacterota</taxon>
        <taxon>Epsilonproteobacteria</taxon>
        <taxon>Campylobacterales</taxon>
        <taxon>Sulfurimonadaceae</taxon>
        <taxon>Sulfurimonas</taxon>
    </lineage>
</organism>
<keyword evidence="2" id="KW-1185">Reference proteome</keyword>
<proteinExistence type="predicted"/>
<gene>
    <name evidence="1" type="ordered locus">Saut_0561</name>
</gene>
<dbReference type="Proteomes" id="UP000007803">
    <property type="component" value="Chromosome"/>
</dbReference>
<name>E0UPL8_SULAO</name>
<evidence type="ECO:0000313" key="1">
    <source>
        <dbReference type="EMBL" id="ADN08610.1"/>
    </source>
</evidence>
<dbReference type="EMBL" id="CP002205">
    <property type="protein sequence ID" value="ADN08610.1"/>
    <property type="molecule type" value="Genomic_DNA"/>
</dbReference>
<reference evidence="2" key="1">
    <citation type="journal article" date="2010" name="Stand. Genomic Sci.">
        <title>Complete genome sequence of Sulfurimonas autotrophica type strain (OK10).</title>
        <authorList>
            <person name="Sikorski J."/>
            <person name="Munk C."/>
            <person name="Lapidus A."/>
            <person name="Djao O."/>
            <person name="Lucas S."/>
            <person name="Glavina Del Rio T."/>
            <person name="Nolan M."/>
            <person name="Tice H."/>
            <person name="Han C."/>
            <person name="Cheng J."/>
            <person name="Tapia R."/>
            <person name="Goodwin L."/>
            <person name="Pitluck S."/>
            <person name="Liolios K."/>
            <person name="Ivanova N."/>
            <person name="Mavromatis K."/>
            <person name="Mikhailova N."/>
            <person name="Pati A."/>
            <person name="Sims D."/>
            <person name="Meincke L."/>
            <person name="Brettin T."/>
            <person name="Detter J."/>
            <person name="Chen A."/>
            <person name="Palaniappan K."/>
            <person name="Land M."/>
            <person name="Hauser L."/>
            <person name="Chang Y."/>
            <person name="Jeffries C."/>
            <person name="Rohde M."/>
            <person name="Lang E."/>
            <person name="Spring S."/>
            <person name="Goker M."/>
            <person name="Woyke T."/>
            <person name="Bristow J."/>
            <person name="Eisen J."/>
            <person name="Markowitz V."/>
            <person name="Hugenholtz P."/>
            <person name="Kyrpides N."/>
            <person name="Klenk H."/>
        </authorList>
    </citation>
    <scope>NUCLEOTIDE SEQUENCE [LARGE SCALE GENOMIC DNA]</scope>
    <source>
        <strain evidence="2">ATCC BAA-671 / DSM 16294 / JCM 11897 / OK10</strain>
    </source>
</reference>
<dbReference type="RefSeq" id="WP_013326366.1">
    <property type="nucleotide sequence ID" value="NC_014506.1"/>
</dbReference>
<accession>E0UPL8</accession>
<sequence>MERKIIIEGNISIVNLSNVGTLEEYNVDSEDINEESEIKSIMEEVDAYAQSGELDVMTDVCTFKVMNGENIEYLAIADEESDEKKVSIDSFKLINQSVEPIKSLLARASVGDIIYLRKEQGKANITLSLEMQNSDEVMNLSYFDCSTDMDSYDLLRESYYDTVCDTFLPETLSVQENKSTVENFLFEPQIVYGELYKMVENEEGIKSLEKVEIPGYYFQDAQRGIDE</sequence>
<dbReference type="STRING" id="563040.Saut_0561"/>
<evidence type="ECO:0000313" key="2">
    <source>
        <dbReference type="Proteomes" id="UP000007803"/>
    </source>
</evidence>
<dbReference type="HOGENOM" id="CLU_1218716_0_0_7"/>
<dbReference type="OrthoDB" id="5372838at2"/>